<accession>A0A4V2EU65</accession>
<dbReference type="Gene3D" id="3.50.50.60">
    <property type="entry name" value="FAD/NAD(P)-binding domain"/>
    <property type="match status" value="1"/>
</dbReference>
<dbReference type="PANTHER" id="PTHR42877">
    <property type="entry name" value="L-ORNITHINE N(5)-MONOOXYGENASE-RELATED"/>
    <property type="match status" value="1"/>
</dbReference>
<dbReference type="InterPro" id="IPR036188">
    <property type="entry name" value="FAD/NAD-bd_sf"/>
</dbReference>
<dbReference type="RefSeq" id="WP_130343328.1">
    <property type="nucleotide sequence ID" value="NZ_SGWQ01000002.1"/>
</dbReference>
<comment type="caution">
    <text evidence="1">The sequence shown here is derived from an EMBL/GenBank/DDBJ whole genome shotgun (WGS) entry which is preliminary data.</text>
</comment>
<gene>
    <name evidence="1" type="ORF">EV193_102473</name>
</gene>
<dbReference type="PANTHER" id="PTHR42877:SF4">
    <property type="entry name" value="FAD_NAD(P)-BINDING DOMAIN-CONTAINING PROTEIN-RELATED"/>
    <property type="match status" value="1"/>
</dbReference>
<dbReference type="Proteomes" id="UP000294257">
    <property type="component" value="Unassembled WGS sequence"/>
</dbReference>
<evidence type="ECO:0000313" key="2">
    <source>
        <dbReference type="Proteomes" id="UP000294257"/>
    </source>
</evidence>
<protein>
    <submittedName>
        <fullName evidence="1">Uncharacterized protein</fullName>
    </submittedName>
</protein>
<dbReference type="AlphaFoldDB" id="A0A4V2EU65"/>
<sequence length="106" mass="11978">MGCKRILLSSNYFPALSMSTVAGEPGAYLGMEVRPRAYDEFRAETRRRLSTSVWATGGCTSWYTHGGKVTNNWPGLMSEYRRRTRSFDVDNYHVQHEVPAQQGISA</sequence>
<organism evidence="1 2">
    <name type="scientific">Herbihabitans rhizosphaerae</name>
    <dbReference type="NCBI Taxonomy" id="1872711"/>
    <lineage>
        <taxon>Bacteria</taxon>
        <taxon>Bacillati</taxon>
        <taxon>Actinomycetota</taxon>
        <taxon>Actinomycetes</taxon>
        <taxon>Pseudonocardiales</taxon>
        <taxon>Pseudonocardiaceae</taxon>
        <taxon>Herbihabitans</taxon>
    </lineage>
</organism>
<dbReference type="InterPro" id="IPR051209">
    <property type="entry name" value="FAD-bind_Monooxygenase_sf"/>
</dbReference>
<keyword evidence="2" id="KW-1185">Reference proteome</keyword>
<evidence type="ECO:0000313" key="1">
    <source>
        <dbReference type="EMBL" id="RZS43493.1"/>
    </source>
</evidence>
<name>A0A4V2EU65_9PSEU</name>
<dbReference type="EMBL" id="SGWQ01000002">
    <property type="protein sequence ID" value="RZS43493.1"/>
    <property type="molecule type" value="Genomic_DNA"/>
</dbReference>
<reference evidence="1 2" key="1">
    <citation type="submission" date="2019-02" db="EMBL/GenBank/DDBJ databases">
        <title>Genomic Encyclopedia of Type Strains, Phase IV (KMG-IV): sequencing the most valuable type-strain genomes for metagenomic binning, comparative biology and taxonomic classification.</title>
        <authorList>
            <person name="Goeker M."/>
        </authorList>
    </citation>
    <scope>NUCLEOTIDE SEQUENCE [LARGE SCALE GENOMIC DNA]</scope>
    <source>
        <strain evidence="1 2">DSM 101727</strain>
    </source>
</reference>
<proteinExistence type="predicted"/>